<evidence type="ECO:0000313" key="2">
    <source>
        <dbReference type="EMBL" id="TRX92454.1"/>
    </source>
</evidence>
<organism evidence="2 3">
    <name type="scientific">Xylaria flabelliformis</name>
    <dbReference type="NCBI Taxonomy" id="2512241"/>
    <lineage>
        <taxon>Eukaryota</taxon>
        <taxon>Fungi</taxon>
        <taxon>Dikarya</taxon>
        <taxon>Ascomycota</taxon>
        <taxon>Pezizomycotina</taxon>
        <taxon>Sordariomycetes</taxon>
        <taxon>Xylariomycetidae</taxon>
        <taxon>Xylariales</taxon>
        <taxon>Xylariaceae</taxon>
        <taxon>Xylaria</taxon>
    </lineage>
</organism>
<dbReference type="Proteomes" id="UP000319160">
    <property type="component" value="Unassembled WGS sequence"/>
</dbReference>
<accession>A0A553HWX6</accession>
<sequence length="113" mass="12043">MYVRGFVTLVSGAGNGQTSGIGTWGHGGSGSRKISDRVTIMDIGLVPLGHGRVGQGCARRASAKRVTCFSNCCYPLLPRVFQANLDEPVNQMPSSHPDRVEHCNRVPGPSSFD</sequence>
<gene>
    <name evidence="2" type="ORF">FHL15_006621</name>
</gene>
<keyword evidence="3" id="KW-1185">Reference proteome</keyword>
<evidence type="ECO:0000313" key="3">
    <source>
        <dbReference type="Proteomes" id="UP000319160"/>
    </source>
</evidence>
<comment type="caution">
    <text evidence="2">The sequence shown here is derived from an EMBL/GenBank/DDBJ whole genome shotgun (WGS) entry which is preliminary data.</text>
</comment>
<reference evidence="3" key="1">
    <citation type="submission" date="2019-06" db="EMBL/GenBank/DDBJ databases">
        <title>Draft genome sequence of the griseofulvin-producing fungus Xylaria cubensis strain G536.</title>
        <authorList>
            <person name="Mead M.E."/>
            <person name="Raja H.A."/>
            <person name="Steenwyk J.L."/>
            <person name="Knowles S.L."/>
            <person name="Oberlies N.H."/>
            <person name="Rokas A."/>
        </authorList>
    </citation>
    <scope>NUCLEOTIDE SEQUENCE [LARGE SCALE GENOMIC DNA]</scope>
    <source>
        <strain evidence="3">G536</strain>
    </source>
</reference>
<evidence type="ECO:0000256" key="1">
    <source>
        <dbReference type="SAM" id="MobiDB-lite"/>
    </source>
</evidence>
<name>A0A553HWX6_9PEZI</name>
<dbReference type="AlphaFoldDB" id="A0A553HWX6"/>
<protein>
    <submittedName>
        <fullName evidence="2">Uncharacterized protein</fullName>
    </submittedName>
</protein>
<dbReference type="EMBL" id="VFLP01000036">
    <property type="protein sequence ID" value="TRX92454.1"/>
    <property type="molecule type" value="Genomic_DNA"/>
</dbReference>
<dbReference type="OrthoDB" id="10539955at2759"/>
<feature type="region of interest" description="Disordered" evidence="1">
    <location>
        <begin position="88"/>
        <end position="113"/>
    </location>
</feature>
<proteinExistence type="predicted"/>